<feature type="transmembrane region" description="Helical" evidence="1">
    <location>
        <begin position="196"/>
        <end position="222"/>
    </location>
</feature>
<dbReference type="OMA" id="RESAPYN"/>
<accession>A0A834ZKH7</accession>
<name>A0A834ZKH7_TETSI</name>
<feature type="transmembrane region" description="Helical" evidence="1">
    <location>
        <begin position="162"/>
        <end position="184"/>
    </location>
</feature>
<evidence type="ECO:0000313" key="3">
    <source>
        <dbReference type="Proteomes" id="UP000655225"/>
    </source>
</evidence>
<gene>
    <name evidence="2" type="ORF">HHK36_004781</name>
</gene>
<dbReference type="EMBL" id="JABCRI010000003">
    <property type="protein sequence ID" value="KAF8408716.1"/>
    <property type="molecule type" value="Genomic_DNA"/>
</dbReference>
<evidence type="ECO:0000256" key="1">
    <source>
        <dbReference type="SAM" id="Phobius"/>
    </source>
</evidence>
<proteinExistence type="predicted"/>
<sequence>MKFLSIMSPVFNGCISALIYIAMLIAHLWTQDGQNVETKGESTDNIPAIEQTEIDIPDTLFLHHRIQSENRESAPYNFSPWFLRELMEEETISRAAIRVLEVASQPSLTQRSQESEPVVTVEIEFKTEFKVACWMLTISAGGIISLLAGLPGNEKAALTHKIFFKGYTALVYASVISSLGLFFLTNTRPNIPGLAIIVKFIMWVALGSATYALGFAMCILLLNSLVAHILVLVAPLVLSAVAVILNFTNCRN</sequence>
<feature type="transmembrane region" description="Helical" evidence="1">
    <location>
        <begin position="228"/>
        <end position="247"/>
    </location>
</feature>
<dbReference type="AlphaFoldDB" id="A0A834ZKH7"/>
<comment type="caution">
    <text evidence="2">The sequence shown here is derived from an EMBL/GenBank/DDBJ whole genome shotgun (WGS) entry which is preliminary data.</text>
</comment>
<feature type="transmembrane region" description="Helical" evidence="1">
    <location>
        <begin position="6"/>
        <end position="29"/>
    </location>
</feature>
<dbReference type="Proteomes" id="UP000655225">
    <property type="component" value="Unassembled WGS sequence"/>
</dbReference>
<keyword evidence="1" id="KW-1133">Transmembrane helix</keyword>
<keyword evidence="1" id="KW-0812">Transmembrane</keyword>
<evidence type="ECO:0008006" key="4">
    <source>
        <dbReference type="Google" id="ProtNLM"/>
    </source>
</evidence>
<keyword evidence="1" id="KW-0472">Membrane</keyword>
<organism evidence="2 3">
    <name type="scientific">Tetracentron sinense</name>
    <name type="common">Spur-leaf</name>
    <dbReference type="NCBI Taxonomy" id="13715"/>
    <lineage>
        <taxon>Eukaryota</taxon>
        <taxon>Viridiplantae</taxon>
        <taxon>Streptophyta</taxon>
        <taxon>Embryophyta</taxon>
        <taxon>Tracheophyta</taxon>
        <taxon>Spermatophyta</taxon>
        <taxon>Magnoliopsida</taxon>
        <taxon>Trochodendrales</taxon>
        <taxon>Trochodendraceae</taxon>
        <taxon>Tetracentron</taxon>
    </lineage>
</organism>
<evidence type="ECO:0000313" key="2">
    <source>
        <dbReference type="EMBL" id="KAF8408716.1"/>
    </source>
</evidence>
<dbReference type="OrthoDB" id="2006910at2759"/>
<feature type="transmembrane region" description="Helical" evidence="1">
    <location>
        <begin position="131"/>
        <end position="150"/>
    </location>
</feature>
<keyword evidence="3" id="KW-1185">Reference proteome</keyword>
<protein>
    <recommendedName>
        <fullName evidence="4">Transmembrane protein</fullName>
    </recommendedName>
</protein>
<reference evidence="2 3" key="1">
    <citation type="submission" date="2020-04" db="EMBL/GenBank/DDBJ databases">
        <title>Plant Genome Project.</title>
        <authorList>
            <person name="Zhang R.-G."/>
        </authorList>
    </citation>
    <scope>NUCLEOTIDE SEQUENCE [LARGE SCALE GENOMIC DNA]</scope>
    <source>
        <strain evidence="2">YNK0</strain>
        <tissue evidence="2">Leaf</tissue>
    </source>
</reference>